<dbReference type="AlphaFoldDB" id="A0A0N8PRC2"/>
<feature type="domain" description="Glycosyl hydrolase family 13 catalytic" evidence="2">
    <location>
        <begin position="2"/>
        <end position="408"/>
    </location>
</feature>
<dbReference type="InterPro" id="IPR011837">
    <property type="entry name" value="Glycogen_debranch_GlgX"/>
</dbReference>
<accession>A0A0N8PRC2</accession>
<comment type="caution">
    <text evidence="3">The sequence shown here is derived from an EMBL/GenBank/DDBJ whole genome shotgun (WGS) entry which is preliminary data.</text>
</comment>
<dbReference type="Proteomes" id="UP000050509">
    <property type="component" value="Unassembled WGS sequence"/>
</dbReference>
<name>A0A0N8PRC2_9CHLR</name>
<protein>
    <submittedName>
        <fullName evidence="3">Glycogen debranching protein</fullName>
    </submittedName>
</protein>
<dbReference type="Gene3D" id="3.20.20.80">
    <property type="entry name" value="Glycosidases"/>
    <property type="match status" value="1"/>
</dbReference>
<evidence type="ECO:0000313" key="4">
    <source>
        <dbReference type="Proteomes" id="UP000050509"/>
    </source>
</evidence>
<dbReference type="GO" id="GO:0005980">
    <property type="term" value="P:glycogen catabolic process"/>
    <property type="evidence" value="ECO:0007669"/>
    <property type="project" value="InterPro"/>
</dbReference>
<proteinExistence type="predicted"/>
<dbReference type="Pfam" id="PF00128">
    <property type="entry name" value="Alpha-amylase"/>
    <property type="match status" value="1"/>
</dbReference>
<dbReference type="SMART" id="SM00642">
    <property type="entry name" value="Aamy"/>
    <property type="match status" value="1"/>
</dbReference>
<evidence type="ECO:0000256" key="1">
    <source>
        <dbReference type="SAM" id="MobiDB-lite"/>
    </source>
</evidence>
<gene>
    <name evidence="3" type="ORF">SE17_32170</name>
</gene>
<feature type="non-terminal residue" evidence="3">
    <location>
        <position position="1"/>
    </location>
</feature>
<feature type="compositionally biased region" description="Basic and acidic residues" evidence="1">
    <location>
        <begin position="305"/>
        <end position="318"/>
    </location>
</feature>
<dbReference type="NCBIfam" id="TIGR02100">
    <property type="entry name" value="glgX_debranch"/>
    <property type="match status" value="1"/>
</dbReference>
<dbReference type="InterPro" id="IPR013780">
    <property type="entry name" value="Glyco_hydro_b"/>
</dbReference>
<dbReference type="GO" id="GO:0004135">
    <property type="term" value="F:amylo-alpha-1,6-glucosidase activity"/>
    <property type="evidence" value="ECO:0007669"/>
    <property type="project" value="InterPro"/>
</dbReference>
<dbReference type="SUPFAM" id="SSF51445">
    <property type="entry name" value="(Trans)glycosidases"/>
    <property type="match status" value="1"/>
</dbReference>
<dbReference type="PANTHER" id="PTHR43002">
    <property type="entry name" value="GLYCOGEN DEBRANCHING ENZYME"/>
    <property type="match status" value="1"/>
</dbReference>
<dbReference type="InterPro" id="IPR017853">
    <property type="entry name" value="GH"/>
</dbReference>
<feature type="region of interest" description="Disordered" evidence="1">
    <location>
        <begin position="305"/>
        <end position="330"/>
    </location>
</feature>
<dbReference type="CDD" id="cd11326">
    <property type="entry name" value="AmyAc_Glg_debranch"/>
    <property type="match status" value="1"/>
</dbReference>
<reference evidence="3 4" key="1">
    <citation type="submission" date="2015-09" db="EMBL/GenBank/DDBJ databases">
        <title>Draft genome sequence of Kouleothrix aurantiaca JCM 19913.</title>
        <authorList>
            <person name="Hemp J."/>
        </authorList>
    </citation>
    <scope>NUCLEOTIDE SEQUENCE [LARGE SCALE GENOMIC DNA]</scope>
    <source>
        <strain evidence="3 4">COM-B</strain>
    </source>
</reference>
<dbReference type="InterPro" id="IPR006047">
    <property type="entry name" value="GH13_cat_dom"/>
</dbReference>
<dbReference type="PATRIC" id="fig|186479.3.peg.3401"/>
<dbReference type="EMBL" id="LJCR01001918">
    <property type="protein sequence ID" value="KPV49517.1"/>
    <property type="molecule type" value="Genomic_DNA"/>
</dbReference>
<evidence type="ECO:0000313" key="3">
    <source>
        <dbReference type="EMBL" id="KPV49517.1"/>
    </source>
</evidence>
<organism evidence="3 4">
    <name type="scientific">Kouleothrix aurantiaca</name>
    <dbReference type="NCBI Taxonomy" id="186479"/>
    <lineage>
        <taxon>Bacteria</taxon>
        <taxon>Bacillati</taxon>
        <taxon>Chloroflexota</taxon>
        <taxon>Chloroflexia</taxon>
        <taxon>Chloroflexales</taxon>
        <taxon>Roseiflexineae</taxon>
        <taxon>Roseiflexaceae</taxon>
        <taxon>Kouleothrix</taxon>
    </lineage>
</organism>
<dbReference type="Gene3D" id="2.60.40.1180">
    <property type="entry name" value="Golgi alpha-mannosidase II"/>
    <property type="match status" value="1"/>
</dbReference>
<keyword evidence="4" id="KW-1185">Reference proteome</keyword>
<sequence length="467" mass="52987">VKGFTKLHPEVPEHLRGTYAGLAMPPVIDYLKTLGVTAIELLPIHHHVDERFLVDMGKVNYWGYNTLGYFAPDSRYSSSGTAGEQVREFKSMVKAYHAAGIEVILDVVYNHTCEAGRLGPTLSFRGIDNLVYYRQPAGHLREYIDYTGCGNSLSMLHPRTLQLIMDSLRYWVTEMHVDGFRFDLAATLARGLHADSQLTTFFDMIHQDPVLSQVKLIAEPWDIGPGGYQVGNFPVLWAEWNGKYRDAIRRYWKGDDIPTPELAYRLTGSSDLYKHNGRRPYASINFITAHDGFTMRDLVSYNHKHNEANGEDNRDGENHNNSWNHGAEGATEDKKINALRARQQRNLMASLLLSQGVPMLLAGDERSRTQQGNNNTDCQDNGLNWVDWRLDDAGRTMLAFTQKLIRLRNEHPALHRRKFFQGRSIHGSSVHDIEWFLPDGQEMTDAEWGTSTARCLGLRLNGPAMAE</sequence>
<dbReference type="SUPFAM" id="SSF51011">
    <property type="entry name" value="Glycosyl hydrolase domain"/>
    <property type="match status" value="1"/>
</dbReference>
<feature type="non-terminal residue" evidence="3">
    <location>
        <position position="467"/>
    </location>
</feature>
<evidence type="ECO:0000259" key="2">
    <source>
        <dbReference type="SMART" id="SM00642"/>
    </source>
</evidence>